<evidence type="ECO:0000256" key="13">
    <source>
        <dbReference type="ARBA" id="ARBA00023018"/>
    </source>
</evidence>
<protein>
    <recommendedName>
        <fullName evidence="8">Bcl-2-like protein 1</fullName>
    </recommendedName>
    <alternativeName>
        <fullName evidence="19">Apoptosis regulator Bcl-X</fullName>
    </alternativeName>
</protein>
<feature type="short sequence motif" description="BH4" evidence="20">
    <location>
        <begin position="35"/>
        <end position="54"/>
    </location>
</feature>
<evidence type="ECO:0000256" key="3">
    <source>
        <dbReference type="ARBA" id="ARBA00004325"/>
    </source>
</evidence>
<comment type="subcellular location">
    <subcellularLocation>
        <location evidence="1">Cytoplasm</location>
        <location evidence="1">Cytoskeleton</location>
        <location evidence="1">Microtubule organizing center</location>
        <location evidence="1">Centrosome</location>
    </subcellularLocation>
    <subcellularLocation>
        <location evidence="5">Cytoplasm</location>
        <location evidence="5">Cytosol</location>
    </subcellularLocation>
    <subcellularLocation>
        <location evidence="4">Cytoplasmic vesicle</location>
        <location evidence="4">Secretory vesicle</location>
        <location evidence="4">Synaptic vesicle membrane</location>
    </subcellularLocation>
    <subcellularLocation>
        <location evidence="2">Mitochondrion matrix</location>
    </subcellularLocation>
    <subcellularLocation>
        <location evidence="3">Mitochondrion membrane</location>
    </subcellularLocation>
    <subcellularLocation>
        <location evidence="6">Nucleus membrane</location>
        <topology evidence="6">Single-pass membrane protein</topology>
        <orientation evidence="6">Cytoplasmic side</orientation>
    </subcellularLocation>
</comment>
<comment type="similarity">
    <text evidence="7">Belongs to the Bcl-2 family.</text>
</comment>
<keyword evidence="17" id="KW-0539">Nucleus</keyword>
<dbReference type="PROSITE" id="PS01260">
    <property type="entry name" value="BH4_1"/>
    <property type="match status" value="1"/>
</dbReference>
<dbReference type="InterPro" id="IPR004725">
    <property type="entry name" value="Bcl2/BclX"/>
</dbReference>
<dbReference type="FunFam" id="1.10.437.10:FF:000003">
    <property type="entry name" value="Bcl-2-like protein 1"/>
    <property type="match status" value="1"/>
</dbReference>
<dbReference type="GO" id="GO:0001836">
    <property type="term" value="P:release of cytochrome c from mitochondria"/>
    <property type="evidence" value="ECO:0007669"/>
    <property type="project" value="TreeGrafter"/>
</dbReference>
<dbReference type="GO" id="GO:0005759">
    <property type="term" value="C:mitochondrial matrix"/>
    <property type="evidence" value="ECO:0007669"/>
    <property type="project" value="UniProtKB-SubCell"/>
</dbReference>
<keyword evidence="13" id="KW-0770">Synapse</keyword>
<dbReference type="GO" id="GO:0043066">
    <property type="term" value="P:negative regulation of apoptotic process"/>
    <property type="evidence" value="ECO:0007669"/>
    <property type="project" value="UniProtKB-ARBA"/>
</dbReference>
<name>A0A4V5P832_MONMO</name>
<sequence length="263" mass="29238">MKGVCGPPRFAGLAEPYLGFGSQKRTTKQRPDSSNRELVVDFLSYKLSQKGYSWSQFSDVDENRTEAPEGTESDMETPSAINGNPSWHLADSPAVNGATGHSSSLDAREVIPMAAVKQALREAGDEFELRYRRAFSDLTSQLHITPGTAYQSFEQVVNELFRDGVNWGRIVAFFSFGGALCVESVDKEMQVLVSRIAAWMATYLNDHLEPWIQENGGWDTFVELYGNNAAAESRKGQERFNRWFLTGMTVAGVVLLGSLFSRK</sequence>
<evidence type="ECO:0000256" key="12">
    <source>
        <dbReference type="ARBA" id="ARBA00022989"/>
    </source>
</evidence>
<evidence type="ECO:0000256" key="5">
    <source>
        <dbReference type="ARBA" id="ARBA00004514"/>
    </source>
</evidence>
<dbReference type="InterPro" id="IPR026298">
    <property type="entry name" value="Bcl-2_fam"/>
</dbReference>
<dbReference type="InterPro" id="IPR020726">
    <property type="entry name" value="Bcl2_BH2_motif_CS"/>
</dbReference>
<dbReference type="Gene3D" id="1.10.437.10">
    <property type="entry name" value="Blc2-like"/>
    <property type="match status" value="1"/>
</dbReference>
<evidence type="ECO:0000256" key="6">
    <source>
        <dbReference type="ARBA" id="ARBA00004528"/>
    </source>
</evidence>
<dbReference type="Pfam" id="PF02180">
    <property type="entry name" value="BH4"/>
    <property type="match status" value="1"/>
</dbReference>
<dbReference type="PROSITE" id="PS01258">
    <property type="entry name" value="BH2"/>
    <property type="match status" value="1"/>
</dbReference>
<dbReference type="PANTHER" id="PTHR11256:SF12">
    <property type="entry name" value="BCL-2-LIKE PROTEIN 1"/>
    <property type="match status" value="1"/>
</dbReference>
<evidence type="ECO:0000259" key="23">
    <source>
        <dbReference type="PROSITE" id="PS50063"/>
    </source>
</evidence>
<evidence type="ECO:0000256" key="9">
    <source>
        <dbReference type="ARBA" id="ARBA00022490"/>
    </source>
</evidence>
<keyword evidence="12 22" id="KW-1133">Transmembrane helix</keyword>
<dbReference type="GO" id="GO:0051400">
    <property type="term" value="F:BH domain binding"/>
    <property type="evidence" value="ECO:0007669"/>
    <property type="project" value="TreeGrafter"/>
</dbReference>
<dbReference type="InterPro" id="IPR046371">
    <property type="entry name" value="Bcl-2_BH1-3"/>
</dbReference>
<dbReference type="GO" id="GO:0005813">
    <property type="term" value="C:centrosome"/>
    <property type="evidence" value="ECO:0007669"/>
    <property type="project" value="UniProtKB-SubCell"/>
</dbReference>
<dbReference type="GO" id="GO:0005741">
    <property type="term" value="C:mitochondrial outer membrane"/>
    <property type="evidence" value="ECO:0007669"/>
    <property type="project" value="TreeGrafter"/>
</dbReference>
<dbReference type="SMART" id="SM00337">
    <property type="entry name" value="BCL"/>
    <property type="match status" value="1"/>
</dbReference>
<dbReference type="Pfam" id="PF00452">
    <property type="entry name" value="Bcl-2"/>
    <property type="match status" value="1"/>
</dbReference>
<gene>
    <name evidence="24" type="ORF">EI555_002446</name>
</gene>
<dbReference type="PROSITE" id="PS50062">
    <property type="entry name" value="BCL2_FAMILY"/>
    <property type="match status" value="1"/>
</dbReference>
<dbReference type="InterPro" id="IPR003093">
    <property type="entry name" value="Bcl2_BH4"/>
</dbReference>
<evidence type="ECO:0000256" key="14">
    <source>
        <dbReference type="ARBA" id="ARBA00023128"/>
    </source>
</evidence>
<reference evidence="25" key="1">
    <citation type="journal article" date="2019" name="IScience">
        <title>Narwhal Genome Reveals Long-Term Low Genetic Diversity despite Current Large Abundance Size.</title>
        <authorList>
            <person name="Westbury M.V."/>
            <person name="Petersen B."/>
            <person name="Garde E."/>
            <person name="Heide-Jorgensen M.P."/>
            <person name="Lorenzen E.D."/>
        </authorList>
    </citation>
    <scope>NUCLEOTIDE SEQUENCE [LARGE SCALE GENOMIC DNA]</scope>
</reference>
<feature type="domain" description="Apoptosis regulator Bcl-2 family BH4" evidence="23">
    <location>
        <begin position="35"/>
        <end position="54"/>
    </location>
</feature>
<dbReference type="GO" id="GO:0097192">
    <property type="term" value="P:extrinsic apoptotic signaling pathway in absence of ligand"/>
    <property type="evidence" value="ECO:0007669"/>
    <property type="project" value="TreeGrafter"/>
</dbReference>
<evidence type="ECO:0000256" key="8">
    <source>
        <dbReference type="ARBA" id="ARBA00013629"/>
    </source>
</evidence>
<dbReference type="PROSITE" id="PS50063">
    <property type="entry name" value="BH4_2"/>
    <property type="match status" value="1"/>
</dbReference>
<dbReference type="CDD" id="cd06845">
    <property type="entry name" value="Bcl-2_like"/>
    <property type="match status" value="1"/>
</dbReference>
<dbReference type="InterPro" id="IPR036834">
    <property type="entry name" value="Bcl-2-like_sf"/>
</dbReference>
<dbReference type="PANTHER" id="PTHR11256">
    <property type="entry name" value="BCL-2 RELATED"/>
    <property type="match status" value="1"/>
</dbReference>
<dbReference type="GO" id="GO:0005829">
    <property type="term" value="C:cytosol"/>
    <property type="evidence" value="ECO:0007669"/>
    <property type="project" value="UniProtKB-SubCell"/>
</dbReference>
<dbReference type="SMART" id="SM00265">
    <property type="entry name" value="BH4"/>
    <property type="match status" value="1"/>
</dbReference>
<keyword evidence="10 22" id="KW-0812">Transmembrane</keyword>
<dbReference type="GO" id="GO:0031965">
    <property type="term" value="C:nuclear membrane"/>
    <property type="evidence" value="ECO:0007669"/>
    <property type="project" value="UniProtKB-SubCell"/>
</dbReference>
<evidence type="ECO:0000313" key="25">
    <source>
        <dbReference type="Proteomes" id="UP000308365"/>
    </source>
</evidence>
<dbReference type="NCBIfam" id="TIGR00865">
    <property type="entry name" value="bcl-2"/>
    <property type="match status" value="1"/>
</dbReference>
<evidence type="ECO:0000256" key="22">
    <source>
        <dbReference type="SAM" id="Phobius"/>
    </source>
</evidence>
<proteinExistence type="inferred from homology"/>
<feature type="region of interest" description="Disordered" evidence="21">
    <location>
        <begin position="1"/>
        <end position="35"/>
    </location>
</feature>
<keyword evidence="9" id="KW-0963">Cytoplasm</keyword>
<dbReference type="InterPro" id="IPR002475">
    <property type="entry name" value="Bcl2-like"/>
</dbReference>
<keyword evidence="14" id="KW-0496">Mitochondrion</keyword>
<dbReference type="PROSITE" id="PS01080">
    <property type="entry name" value="BH1"/>
    <property type="match status" value="1"/>
</dbReference>
<dbReference type="PRINTS" id="PR01864">
    <property type="entry name" value="APOPREGBCLX"/>
</dbReference>
<evidence type="ECO:0000256" key="19">
    <source>
        <dbReference type="ARBA" id="ARBA00030811"/>
    </source>
</evidence>
<evidence type="ECO:0000256" key="2">
    <source>
        <dbReference type="ARBA" id="ARBA00004305"/>
    </source>
</evidence>
<feature type="region of interest" description="Disordered" evidence="21">
    <location>
        <begin position="58"/>
        <end position="91"/>
    </location>
</feature>
<dbReference type="EMBL" id="RWIC01000550">
    <property type="protein sequence ID" value="TKC42390.1"/>
    <property type="molecule type" value="Genomic_DNA"/>
</dbReference>
<dbReference type="GO" id="GO:0030672">
    <property type="term" value="C:synaptic vesicle membrane"/>
    <property type="evidence" value="ECO:0007669"/>
    <property type="project" value="UniProtKB-SubCell"/>
</dbReference>
<evidence type="ECO:0000313" key="24">
    <source>
        <dbReference type="EMBL" id="TKC42390.1"/>
    </source>
</evidence>
<evidence type="ECO:0000256" key="15">
    <source>
        <dbReference type="ARBA" id="ARBA00023136"/>
    </source>
</evidence>
<keyword evidence="16" id="KW-0206">Cytoskeleton</keyword>
<keyword evidence="18" id="KW-0968">Cytoplasmic vesicle</keyword>
<dbReference type="GO" id="GO:0008630">
    <property type="term" value="P:intrinsic apoptotic signaling pathway in response to DNA damage"/>
    <property type="evidence" value="ECO:0007669"/>
    <property type="project" value="TreeGrafter"/>
</dbReference>
<dbReference type="PRINTS" id="PR01862">
    <property type="entry name" value="BCL2FAMILY"/>
</dbReference>
<dbReference type="InterPro" id="IPR020728">
    <property type="entry name" value="Bcl2_BH3_motif_CS"/>
</dbReference>
<evidence type="ECO:0000256" key="21">
    <source>
        <dbReference type="SAM" id="MobiDB-lite"/>
    </source>
</evidence>
<dbReference type="InterPro" id="IPR020731">
    <property type="entry name" value="Bcl2_BH4_motif_CS"/>
</dbReference>
<keyword evidence="15 22" id="KW-0472">Membrane</keyword>
<dbReference type="InterPro" id="IPR013279">
    <property type="entry name" value="Apop_reg_BclX"/>
</dbReference>
<comment type="caution">
    <text evidence="24">The sequence shown here is derived from an EMBL/GenBank/DDBJ whole genome shotgun (WGS) entry which is preliminary data.</text>
</comment>
<dbReference type="PROSITE" id="PS01259">
    <property type="entry name" value="BH3"/>
    <property type="match status" value="1"/>
</dbReference>
<evidence type="ECO:0000256" key="20">
    <source>
        <dbReference type="PROSITE-ProRule" id="PRU00025"/>
    </source>
</evidence>
<evidence type="ECO:0000256" key="16">
    <source>
        <dbReference type="ARBA" id="ARBA00023212"/>
    </source>
</evidence>
<evidence type="ECO:0000256" key="4">
    <source>
        <dbReference type="ARBA" id="ARBA00004432"/>
    </source>
</evidence>
<accession>A0A4V5P832</accession>
<evidence type="ECO:0000256" key="1">
    <source>
        <dbReference type="ARBA" id="ARBA00004300"/>
    </source>
</evidence>
<dbReference type="AlphaFoldDB" id="A0A4V5P832"/>
<dbReference type="GO" id="GO:0051707">
    <property type="term" value="P:response to other organism"/>
    <property type="evidence" value="ECO:0007669"/>
    <property type="project" value="UniProtKB-ARBA"/>
</dbReference>
<dbReference type="InterPro" id="IPR020717">
    <property type="entry name" value="Bcl2_BH1_motif_CS"/>
</dbReference>
<dbReference type="Proteomes" id="UP000308365">
    <property type="component" value="Unassembled WGS sequence"/>
</dbReference>
<evidence type="ECO:0000256" key="7">
    <source>
        <dbReference type="ARBA" id="ARBA00009458"/>
    </source>
</evidence>
<evidence type="ECO:0000256" key="17">
    <source>
        <dbReference type="ARBA" id="ARBA00023242"/>
    </source>
</evidence>
<evidence type="ECO:0000256" key="11">
    <source>
        <dbReference type="ARBA" id="ARBA00022703"/>
    </source>
</evidence>
<feature type="transmembrane region" description="Helical" evidence="22">
    <location>
        <begin position="243"/>
        <end position="261"/>
    </location>
</feature>
<evidence type="ECO:0000256" key="18">
    <source>
        <dbReference type="ARBA" id="ARBA00023329"/>
    </source>
</evidence>
<evidence type="ECO:0000256" key="10">
    <source>
        <dbReference type="ARBA" id="ARBA00022692"/>
    </source>
</evidence>
<organism evidence="24 25">
    <name type="scientific">Monodon monoceros</name>
    <name type="common">Narwhal</name>
    <name type="synonym">Ceratodon monodon</name>
    <dbReference type="NCBI Taxonomy" id="40151"/>
    <lineage>
        <taxon>Eukaryota</taxon>
        <taxon>Metazoa</taxon>
        <taxon>Chordata</taxon>
        <taxon>Craniata</taxon>
        <taxon>Vertebrata</taxon>
        <taxon>Euteleostomi</taxon>
        <taxon>Mammalia</taxon>
        <taxon>Eutheria</taxon>
        <taxon>Laurasiatheria</taxon>
        <taxon>Artiodactyla</taxon>
        <taxon>Whippomorpha</taxon>
        <taxon>Cetacea</taxon>
        <taxon>Odontoceti</taxon>
        <taxon>Monodontidae</taxon>
        <taxon>Monodon</taxon>
    </lineage>
</organism>
<dbReference type="SUPFAM" id="SSF56854">
    <property type="entry name" value="Bcl-2 inhibitors of programmed cell death"/>
    <property type="match status" value="1"/>
</dbReference>
<keyword evidence="11 20" id="KW-0053">Apoptosis</keyword>